<dbReference type="PRINTS" id="PR00245">
    <property type="entry name" value="OLFACTORYR"/>
</dbReference>
<feature type="transmembrane region" description="Helical" evidence="8">
    <location>
        <begin position="33"/>
        <end position="52"/>
    </location>
</feature>
<gene>
    <name evidence="10" type="ORF">GW7_20107</name>
</gene>
<dbReference type="GO" id="GO:0004930">
    <property type="term" value="F:G protein-coupled receptor activity"/>
    <property type="evidence" value="ECO:0007669"/>
    <property type="project" value="UniProtKB-KW"/>
</dbReference>
<evidence type="ECO:0000256" key="2">
    <source>
        <dbReference type="ARBA" id="ARBA00022692"/>
    </source>
</evidence>
<feature type="domain" description="G-protein coupled receptors family 1 profile" evidence="9">
    <location>
        <begin position="1"/>
        <end position="126"/>
    </location>
</feature>
<protein>
    <submittedName>
        <fullName evidence="10">Olfactory receptor 19</fullName>
    </submittedName>
</protein>
<evidence type="ECO:0000259" key="9">
    <source>
        <dbReference type="PROSITE" id="PS50262"/>
    </source>
</evidence>
<dbReference type="SUPFAM" id="SSF81321">
    <property type="entry name" value="Family A G protein-coupled receptor-like"/>
    <property type="match status" value="1"/>
</dbReference>
<reference evidence="10 11" key="1">
    <citation type="journal article" date="2011" name="Nature">
        <title>Genome sequencing reveals insights into physiology and longevity of the naked mole rat.</title>
        <authorList>
            <person name="Kim E.B."/>
            <person name="Fang X."/>
            <person name="Fushan A.A."/>
            <person name="Huang Z."/>
            <person name="Lobanov A.V."/>
            <person name="Han L."/>
            <person name="Marino S.M."/>
            <person name="Sun X."/>
            <person name="Turanov A.A."/>
            <person name="Yang P."/>
            <person name="Yim S.H."/>
            <person name="Zhao X."/>
            <person name="Kasaikina M.V."/>
            <person name="Stoletzki N."/>
            <person name="Peng C."/>
            <person name="Polak P."/>
            <person name="Xiong Z."/>
            <person name="Kiezun A."/>
            <person name="Zhu Y."/>
            <person name="Chen Y."/>
            <person name="Kryukov G.V."/>
            <person name="Zhang Q."/>
            <person name="Peshkin L."/>
            <person name="Yang L."/>
            <person name="Bronson R.T."/>
            <person name="Buffenstein R."/>
            <person name="Wang B."/>
            <person name="Han C."/>
            <person name="Li Q."/>
            <person name="Chen L."/>
            <person name="Zhao W."/>
            <person name="Sunyaev S.R."/>
            <person name="Park T.J."/>
            <person name="Zhang G."/>
            <person name="Wang J."/>
            <person name="Gladyshev V.N."/>
        </authorList>
    </citation>
    <scope>NUCLEOTIDE SEQUENCE [LARGE SCALE GENOMIC DNA]</scope>
</reference>
<dbReference type="Pfam" id="PF13853">
    <property type="entry name" value="7tm_4"/>
    <property type="match status" value="1"/>
</dbReference>
<dbReference type="Gene3D" id="1.20.1070.10">
    <property type="entry name" value="Rhodopsin 7-helix transmembrane proteins"/>
    <property type="match status" value="1"/>
</dbReference>
<keyword evidence="3 8" id="KW-1133">Transmembrane helix</keyword>
<dbReference type="GO" id="GO:0004984">
    <property type="term" value="F:olfactory receptor activity"/>
    <property type="evidence" value="ECO:0007669"/>
    <property type="project" value="InterPro"/>
</dbReference>
<evidence type="ECO:0000256" key="4">
    <source>
        <dbReference type="ARBA" id="ARBA00023040"/>
    </source>
</evidence>
<evidence type="ECO:0000256" key="5">
    <source>
        <dbReference type="ARBA" id="ARBA00023136"/>
    </source>
</evidence>
<dbReference type="InterPro" id="IPR017452">
    <property type="entry name" value="GPCR_Rhodpsn_7TM"/>
</dbReference>
<keyword evidence="4" id="KW-0297">G-protein coupled receptor</keyword>
<organism evidence="10 11">
    <name type="scientific">Heterocephalus glaber</name>
    <name type="common">Naked mole rat</name>
    <dbReference type="NCBI Taxonomy" id="10181"/>
    <lineage>
        <taxon>Eukaryota</taxon>
        <taxon>Metazoa</taxon>
        <taxon>Chordata</taxon>
        <taxon>Craniata</taxon>
        <taxon>Vertebrata</taxon>
        <taxon>Euteleostomi</taxon>
        <taxon>Mammalia</taxon>
        <taxon>Eutheria</taxon>
        <taxon>Euarchontoglires</taxon>
        <taxon>Glires</taxon>
        <taxon>Rodentia</taxon>
        <taxon>Hystricomorpha</taxon>
        <taxon>Bathyergidae</taxon>
        <taxon>Heterocephalus</taxon>
    </lineage>
</organism>
<comment type="subcellular location">
    <subcellularLocation>
        <location evidence="1">Membrane</location>
        <topology evidence="1">Multi-pass membrane protein</topology>
    </subcellularLocation>
</comment>
<dbReference type="InterPro" id="IPR000725">
    <property type="entry name" value="Olfact_rcpt"/>
</dbReference>
<dbReference type="AlphaFoldDB" id="G5B4G9"/>
<sequence>MYFFLSNLSFADVSFICTSIPKMLVNIQIHNKVITYEGCIIQVYFFTLFGVLDSLLLTVMTYDHFAAICNPLHYLVIMNLRFCGFPVLVSWVRAALYFLLESLMTLRLSFCTDLEIPHFLNVSLIN</sequence>
<evidence type="ECO:0000256" key="8">
    <source>
        <dbReference type="SAM" id="Phobius"/>
    </source>
</evidence>
<evidence type="ECO:0000313" key="10">
    <source>
        <dbReference type="EMBL" id="EHB04180.1"/>
    </source>
</evidence>
<dbReference type="PROSITE" id="PS50262">
    <property type="entry name" value="G_PROTEIN_RECEP_F1_2"/>
    <property type="match status" value="1"/>
</dbReference>
<evidence type="ECO:0000313" key="11">
    <source>
        <dbReference type="Proteomes" id="UP000006813"/>
    </source>
</evidence>
<evidence type="ECO:0000256" key="1">
    <source>
        <dbReference type="ARBA" id="ARBA00004141"/>
    </source>
</evidence>
<keyword evidence="7" id="KW-0807">Transducer</keyword>
<dbReference type="GO" id="GO:0016020">
    <property type="term" value="C:membrane"/>
    <property type="evidence" value="ECO:0007669"/>
    <property type="project" value="UniProtKB-SubCell"/>
</dbReference>
<evidence type="ECO:0000256" key="6">
    <source>
        <dbReference type="ARBA" id="ARBA00023170"/>
    </source>
</evidence>
<dbReference type="PANTHER" id="PTHR48001">
    <property type="entry name" value="OLFACTORY RECEPTOR"/>
    <property type="match status" value="1"/>
</dbReference>
<keyword evidence="6 10" id="KW-0675">Receptor</keyword>
<dbReference type="STRING" id="10181.G5B4G9"/>
<keyword evidence="5 8" id="KW-0472">Membrane</keyword>
<feature type="transmembrane region" description="Helical" evidence="8">
    <location>
        <begin position="72"/>
        <end position="100"/>
    </location>
</feature>
<accession>G5B4G9</accession>
<dbReference type="Proteomes" id="UP000006813">
    <property type="component" value="Unassembled WGS sequence"/>
</dbReference>
<evidence type="ECO:0000256" key="3">
    <source>
        <dbReference type="ARBA" id="ARBA00022989"/>
    </source>
</evidence>
<dbReference type="EMBL" id="JH168450">
    <property type="protein sequence ID" value="EHB04180.1"/>
    <property type="molecule type" value="Genomic_DNA"/>
</dbReference>
<proteinExistence type="predicted"/>
<keyword evidence="2 8" id="KW-0812">Transmembrane</keyword>
<evidence type="ECO:0000256" key="7">
    <source>
        <dbReference type="ARBA" id="ARBA00023224"/>
    </source>
</evidence>
<name>G5B4G9_HETGA</name>
<dbReference type="InParanoid" id="G5B4G9"/>